<dbReference type="Proteomes" id="UP000683360">
    <property type="component" value="Unassembled WGS sequence"/>
</dbReference>
<keyword evidence="9" id="KW-1185">Reference proteome</keyword>
<dbReference type="SMART" id="SM00184">
    <property type="entry name" value="RING"/>
    <property type="match status" value="1"/>
</dbReference>
<feature type="compositionally biased region" description="Polar residues" evidence="6">
    <location>
        <begin position="391"/>
        <end position="400"/>
    </location>
</feature>
<feature type="region of interest" description="Disordered" evidence="6">
    <location>
        <begin position="663"/>
        <end position="697"/>
    </location>
</feature>
<dbReference type="InterPro" id="IPR001841">
    <property type="entry name" value="Znf_RING"/>
</dbReference>
<dbReference type="AlphaFoldDB" id="A0A8S3UMC4"/>
<dbReference type="PANTHER" id="PTHR10044:SF139">
    <property type="entry name" value="DEATH-ASSOCIATED INHIBITOR OF APOPTOSIS 2"/>
    <property type="match status" value="1"/>
</dbReference>
<accession>A0A8S3UMC4</accession>
<reference evidence="8" key="1">
    <citation type="submission" date="2021-03" db="EMBL/GenBank/DDBJ databases">
        <authorList>
            <person name="Bekaert M."/>
        </authorList>
    </citation>
    <scope>NUCLEOTIDE SEQUENCE</scope>
</reference>
<feature type="region of interest" description="Disordered" evidence="6">
    <location>
        <begin position="363"/>
        <end position="424"/>
    </location>
</feature>
<dbReference type="GO" id="GO:0008270">
    <property type="term" value="F:zinc ion binding"/>
    <property type="evidence" value="ECO:0007669"/>
    <property type="project" value="UniProtKB-KW"/>
</dbReference>
<dbReference type="PROSITE" id="PS50089">
    <property type="entry name" value="ZF_RING_2"/>
    <property type="match status" value="1"/>
</dbReference>
<dbReference type="Pfam" id="PF00653">
    <property type="entry name" value="BIR"/>
    <property type="match status" value="3"/>
</dbReference>
<name>A0A8S3UMC4_MYTED</name>
<dbReference type="InterPro" id="IPR013083">
    <property type="entry name" value="Znf_RING/FYVE/PHD"/>
</dbReference>
<evidence type="ECO:0000256" key="5">
    <source>
        <dbReference type="PROSITE-ProRule" id="PRU00175"/>
    </source>
</evidence>
<dbReference type="PANTHER" id="PTHR10044">
    <property type="entry name" value="INHIBITOR OF APOPTOSIS"/>
    <property type="match status" value="1"/>
</dbReference>
<feature type="compositionally biased region" description="Basic and acidic residues" evidence="6">
    <location>
        <begin position="683"/>
        <end position="695"/>
    </location>
</feature>
<evidence type="ECO:0000256" key="4">
    <source>
        <dbReference type="ARBA" id="ARBA00022833"/>
    </source>
</evidence>
<protein>
    <submittedName>
        <fullName evidence="8">BIRC2_3</fullName>
    </submittedName>
</protein>
<dbReference type="Gene3D" id="1.10.1170.10">
    <property type="entry name" value="Inhibitor Of Apoptosis Protein (2mihbC-IAP-1), Chain A"/>
    <property type="match status" value="3"/>
</dbReference>
<evidence type="ECO:0000256" key="6">
    <source>
        <dbReference type="SAM" id="MobiDB-lite"/>
    </source>
</evidence>
<dbReference type="EMBL" id="CAJPWZ010002748">
    <property type="protein sequence ID" value="CAG2244797.1"/>
    <property type="molecule type" value="Genomic_DNA"/>
</dbReference>
<evidence type="ECO:0000256" key="3">
    <source>
        <dbReference type="ARBA" id="ARBA00022771"/>
    </source>
</evidence>
<evidence type="ECO:0000313" key="8">
    <source>
        <dbReference type="EMBL" id="CAG2244797.1"/>
    </source>
</evidence>
<dbReference type="InterPro" id="IPR050784">
    <property type="entry name" value="IAP"/>
</dbReference>
<evidence type="ECO:0000313" key="9">
    <source>
        <dbReference type="Proteomes" id="UP000683360"/>
    </source>
</evidence>
<dbReference type="CDD" id="cd00022">
    <property type="entry name" value="BIR"/>
    <property type="match status" value="3"/>
</dbReference>
<feature type="domain" description="RING-type" evidence="7">
    <location>
        <begin position="721"/>
        <end position="756"/>
    </location>
</feature>
<feature type="compositionally biased region" description="Polar residues" evidence="6">
    <location>
        <begin position="669"/>
        <end position="682"/>
    </location>
</feature>
<keyword evidence="3 5" id="KW-0863">Zinc-finger</keyword>
<comment type="similarity">
    <text evidence="1">Belongs to the IAP family.</text>
</comment>
<evidence type="ECO:0000256" key="2">
    <source>
        <dbReference type="ARBA" id="ARBA00022723"/>
    </source>
</evidence>
<feature type="compositionally biased region" description="Basic and acidic residues" evidence="6">
    <location>
        <begin position="375"/>
        <end position="384"/>
    </location>
</feature>
<dbReference type="Pfam" id="PF13920">
    <property type="entry name" value="zf-C3HC4_3"/>
    <property type="match status" value="1"/>
</dbReference>
<dbReference type="OrthoDB" id="774873at2759"/>
<organism evidence="8 9">
    <name type="scientific">Mytilus edulis</name>
    <name type="common">Blue mussel</name>
    <dbReference type="NCBI Taxonomy" id="6550"/>
    <lineage>
        <taxon>Eukaryota</taxon>
        <taxon>Metazoa</taxon>
        <taxon>Spiralia</taxon>
        <taxon>Lophotrochozoa</taxon>
        <taxon>Mollusca</taxon>
        <taxon>Bivalvia</taxon>
        <taxon>Autobranchia</taxon>
        <taxon>Pteriomorphia</taxon>
        <taxon>Mytilida</taxon>
        <taxon>Mytiloidea</taxon>
        <taxon>Mytilidae</taxon>
        <taxon>Mytilinae</taxon>
        <taxon>Mytilus</taxon>
    </lineage>
</organism>
<evidence type="ECO:0000256" key="1">
    <source>
        <dbReference type="ARBA" id="ARBA00006672"/>
    </source>
</evidence>
<dbReference type="Gene3D" id="3.30.40.10">
    <property type="entry name" value="Zinc/RING finger domain, C3HC4 (zinc finger)"/>
    <property type="match status" value="1"/>
</dbReference>
<dbReference type="PROSITE" id="PS50143">
    <property type="entry name" value="BIR_REPEAT_2"/>
    <property type="match status" value="3"/>
</dbReference>
<comment type="caution">
    <text evidence="8">The sequence shown here is derived from an EMBL/GenBank/DDBJ whole genome shotgun (WGS) entry which is preliminary data.</text>
</comment>
<proteinExistence type="inferred from homology"/>
<dbReference type="SMART" id="SM00238">
    <property type="entry name" value="BIR"/>
    <property type="match status" value="3"/>
</dbReference>
<dbReference type="InterPro" id="IPR001370">
    <property type="entry name" value="BIR_rpt"/>
</dbReference>
<dbReference type="FunFam" id="1.10.1170.10:FF:000002">
    <property type="entry name" value="Baculoviral IAP repeat containing 7"/>
    <property type="match status" value="1"/>
</dbReference>
<sequence>MDVFIIGKEDICRCFYCGGGLQQWEPNDKPWTEHARWYNNCAFVRQIKGNELIAEHRHINLPNADETYQNVGLTDSVTKDCDFKSLPAVRAVIEMGYDLCLIKRAYDFLQKKQRQDQESKTEKDTITSVDNVTNETQSINMAIPLSGDDVYERKKLTTTKQKKCVAQNRNELCTKWGDLQYSTNTEIGCRKISLCPILTVLFIIFLFKLTNESLNARTRVKFKTSEKAKKQVQGILHSKSGWIFDNLIKPLRNFPCNEYQVHPFLPKETSSYCQNDGQLLPSTHMQFEGARFATFSTFPHIPGIFATRLAEAGFYYSGIGNEVVCFSCGVRYSSWKCHDSAFEIHKRISPNCSFLSDERVKHNLGNQNMGGSVDNKTKKEEHYQSARAATRSDNTSSPYDTMQHDKNYNDLASGPSHVRNSTDSRLNAETVASRGIFTNTTENMVSTPKREQKVKKSNATSTGNEFKESTSLLLEGTQSSELLEIGVCLDKAKYQKYVIRSKRLDSFKHWPSYLTQTPEDMATAGFFFTGIEDHCRCFFCGGGLRNWEPGDRPWVEHARWYQNCVFVRESKGEKFIDEVQSNGYQPILQESENLCSRRSDLTTTDKNQVTNDFRTHPAVLSVKEFGYSEMVIKKAFELLQAEGTKVVTGTTLLEAIFQMEDNTTRHESNNTLNMGQAEQSELSSREKAPKEKSETTLDPELELSIRGLEEENQNLKDQQTCKICLDKPIAIVFLPCGHMASCANCAPALRRCPICRVFIKEL</sequence>
<dbReference type="SUPFAM" id="SSF57924">
    <property type="entry name" value="Inhibitor of apoptosis (IAP) repeat"/>
    <property type="match status" value="3"/>
</dbReference>
<evidence type="ECO:0000259" key="7">
    <source>
        <dbReference type="PROSITE" id="PS50089"/>
    </source>
</evidence>
<dbReference type="GO" id="GO:0005634">
    <property type="term" value="C:nucleus"/>
    <property type="evidence" value="ECO:0007669"/>
    <property type="project" value="TreeGrafter"/>
</dbReference>
<keyword evidence="2" id="KW-0479">Metal-binding</keyword>
<gene>
    <name evidence="8" type="ORF">MEDL_56855</name>
</gene>
<keyword evidence="4" id="KW-0862">Zinc</keyword>
<dbReference type="GO" id="GO:0005737">
    <property type="term" value="C:cytoplasm"/>
    <property type="evidence" value="ECO:0007669"/>
    <property type="project" value="TreeGrafter"/>
</dbReference>